<sequence length="196" mass="21604">MDIKERAKDIAERAKRIILSPKSEWAAIDAEPMTVREIYLNYVVYLAAIPAVANFLGNWLFGFTRASEGVVHTTFFGGLLHSLVQYALSLPLLYVVAIALSRLAPTFEGKTDDLRALKLVVFSYTPIWLAEFFGLIPGLRWLDVLGLYAVWLFYVGVAPMTRSKPEYADVFTAAGVALGIAGAFLHGAIVHMIAPI</sequence>
<comment type="subcellular location">
    <subcellularLocation>
        <location evidence="1">Membrane</location>
        <topology evidence="1">Multi-pass membrane protein</topology>
    </subcellularLocation>
</comment>
<evidence type="ECO:0000313" key="7">
    <source>
        <dbReference type="EMBL" id="ATQ68185.1"/>
    </source>
</evidence>
<feature type="transmembrane region" description="Helical" evidence="5">
    <location>
        <begin position="170"/>
        <end position="194"/>
    </location>
</feature>
<dbReference type="GO" id="GO:0016020">
    <property type="term" value="C:membrane"/>
    <property type="evidence" value="ECO:0007669"/>
    <property type="project" value="UniProtKB-SubCell"/>
</dbReference>
<feature type="transmembrane region" description="Helical" evidence="5">
    <location>
        <begin position="42"/>
        <end position="63"/>
    </location>
</feature>
<keyword evidence="2 5" id="KW-0812">Transmembrane</keyword>
<feature type="domain" description="Yip1" evidence="6">
    <location>
        <begin position="16"/>
        <end position="182"/>
    </location>
</feature>
<dbReference type="AlphaFoldDB" id="A0A2D2CZP3"/>
<evidence type="ECO:0000256" key="5">
    <source>
        <dbReference type="SAM" id="Phobius"/>
    </source>
</evidence>
<protein>
    <submittedName>
        <fullName evidence="7">YIP1 family protein</fullName>
    </submittedName>
</protein>
<dbReference type="STRING" id="595536.GCA_000178815_03146"/>
<dbReference type="RefSeq" id="WP_003613504.1">
    <property type="nucleotide sequence ID" value="NZ_ADVE02000001.1"/>
</dbReference>
<evidence type="ECO:0000256" key="1">
    <source>
        <dbReference type="ARBA" id="ARBA00004141"/>
    </source>
</evidence>
<evidence type="ECO:0000256" key="4">
    <source>
        <dbReference type="ARBA" id="ARBA00023136"/>
    </source>
</evidence>
<gene>
    <name evidence="7" type="ORF">CQW49_10090</name>
</gene>
<dbReference type="EMBL" id="CP023737">
    <property type="protein sequence ID" value="ATQ68185.1"/>
    <property type="molecule type" value="Genomic_DNA"/>
</dbReference>
<feature type="transmembrane region" description="Helical" evidence="5">
    <location>
        <begin position="141"/>
        <end position="158"/>
    </location>
</feature>
<evidence type="ECO:0000256" key="3">
    <source>
        <dbReference type="ARBA" id="ARBA00022989"/>
    </source>
</evidence>
<accession>A0A2D2CZP3</accession>
<dbReference type="KEGG" id="mtw:CQW49_10090"/>
<feature type="transmembrane region" description="Helical" evidence="5">
    <location>
        <begin position="116"/>
        <end position="135"/>
    </location>
</feature>
<dbReference type="Pfam" id="PF04893">
    <property type="entry name" value="Yip1"/>
    <property type="match status" value="1"/>
</dbReference>
<evidence type="ECO:0000256" key="2">
    <source>
        <dbReference type="ARBA" id="ARBA00022692"/>
    </source>
</evidence>
<name>A0A2D2CZP3_METT3</name>
<proteinExistence type="predicted"/>
<evidence type="ECO:0000313" key="8">
    <source>
        <dbReference type="Proteomes" id="UP000230709"/>
    </source>
</evidence>
<keyword evidence="8" id="KW-1185">Reference proteome</keyword>
<feature type="transmembrane region" description="Helical" evidence="5">
    <location>
        <begin position="83"/>
        <end position="104"/>
    </location>
</feature>
<keyword evidence="3 5" id="KW-1133">Transmembrane helix</keyword>
<evidence type="ECO:0000259" key="6">
    <source>
        <dbReference type="Pfam" id="PF04893"/>
    </source>
</evidence>
<dbReference type="InterPro" id="IPR006977">
    <property type="entry name" value="Yip1_dom"/>
</dbReference>
<reference evidence="8" key="1">
    <citation type="submission" date="2017-10" db="EMBL/GenBank/DDBJ databases">
        <title>Completed PacBio SMRT sequence of Methylosinus trichosporium OB3b reveals presence of a third large plasmid.</title>
        <authorList>
            <person name="Charles T.C."/>
            <person name="Lynch M.D.J."/>
            <person name="Heil J.R."/>
            <person name="Cheng J."/>
        </authorList>
    </citation>
    <scope>NUCLEOTIDE SEQUENCE [LARGE SCALE GENOMIC DNA]</scope>
    <source>
        <strain evidence="8">OB3b</strain>
    </source>
</reference>
<dbReference type="Proteomes" id="UP000230709">
    <property type="component" value="Chromosome"/>
</dbReference>
<keyword evidence="4 5" id="KW-0472">Membrane</keyword>
<organism evidence="7 8">
    <name type="scientific">Methylosinus trichosporium (strain ATCC 35070 / NCIMB 11131 / UNIQEM 75 / OB3b)</name>
    <dbReference type="NCBI Taxonomy" id="595536"/>
    <lineage>
        <taxon>Bacteria</taxon>
        <taxon>Pseudomonadati</taxon>
        <taxon>Pseudomonadota</taxon>
        <taxon>Alphaproteobacteria</taxon>
        <taxon>Hyphomicrobiales</taxon>
        <taxon>Methylocystaceae</taxon>
        <taxon>Methylosinus</taxon>
    </lineage>
</organism>